<keyword evidence="2" id="KW-1185">Reference proteome</keyword>
<dbReference type="EMBL" id="JAKFHA010000045">
    <property type="protein sequence ID" value="MCF2533194.1"/>
    <property type="molecule type" value="Genomic_DNA"/>
</dbReference>
<sequence>MTRKDTIMQNLETDLAALQRLPETESVELGGGHGGGGGGCQFTCLIVTCLIFTIGC</sequence>
<reference evidence="1" key="1">
    <citation type="submission" date="2022-01" db="EMBL/GenBank/DDBJ databases">
        <title>Genome-Based Taxonomic Classification of the Phylum Actinobacteria.</title>
        <authorList>
            <person name="Gao Y."/>
        </authorList>
    </citation>
    <scope>NUCLEOTIDE SEQUENCE</scope>
    <source>
        <strain evidence="1">KLBMP 8922</strain>
    </source>
</reference>
<gene>
    <name evidence="1" type="ORF">LZ495_39085</name>
</gene>
<proteinExistence type="predicted"/>
<accession>A0AA41Q7T7</accession>
<dbReference type="RefSeq" id="WP_235057970.1">
    <property type="nucleotide sequence ID" value="NZ_JAKFHA010000045.1"/>
</dbReference>
<dbReference type="Proteomes" id="UP001165378">
    <property type="component" value="Unassembled WGS sequence"/>
</dbReference>
<organism evidence="1 2">
    <name type="scientific">Yinghuangia soli</name>
    <dbReference type="NCBI Taxonomy" id="2908204"/>
    <lineage>
        <taxon>Bacteria</taxon>
        <taxon>Bacillati</taxon>
        <taxon>Actinomycetota</taxon>
        <taxon>Actinomycetes</taxon>
        <taxon>Kitasatosporales</taxon>
        <taxon>Streptomycetaceae</taxon>
        <taxon>Yinghuangia</taxon>
    </lineage>
</organism>
<dbReference type="NCBIfam" id="NF038147">
    <property type="entry name" value="lanti_IV_venA"/>
    <property type="match status" value="1"/>
</dbReference>
<name>A0AA41Q7T7_9ACTN</name>
<dbReference type="AlphaFoldDB" id="A0AA41Q7T7"/>
<protein>
    <submittedName>
        <fullName evidence="1">VenA family class IV lanthipeptide</fullName>
    </submittedName>
</protein>
<comment type="caution">
    <text evidence="1">The sequence shown here is derived from an EMBL/GenBank/DDBJ whole genome shotgun (WGS) entry which is preliminary data.</text>
</comment>
<evidence type="ECO:0000313" key="1">
    <source>
        <dbReference type="EMBL" id="MCF2533194.1"/>
    </source>
</evidence>
<evidence type="ECO:0000313" key="2">
    <source>
        <dbReference type="Proteomes" id="UP001165378"/>
    </source>
</evidence>